<comment type="caution">
    <text evidence="1">The sequence shown here is derived from an EMBL/GenBank/DDBJ whole genome shotgun (WGS) entry which is preliminary data.</text>
</comment>
<gene>
    <name evidence="1" type="ORF">DPM33_07870</name>
</gene>
<accession>A0A330HS60</accession>
<reference evidence="1 2" key="1">
    <citation type="submission" date="2018-07" db="EMBL/GenBank/DDBJ databases">
        <title>Diversity of Mesorhizobium strains in Brazil.</title>
        <authorList>
            <person name="Helene L.C.F."/>
            <person name="Dall'Agnol R."/>
            <person name="Delamuta J.R.M."/>
            <person name="Hungria M."/>
        </authorList>
    </citation>
    <scope>NUCLEOTIDE SEQUENCE [LARGE SCALE GENOMIC DNA]</scope>
    <source>
        <strain evidence="1 2">AC99b</strain>
    </source>
</reference>
<name>A0A330HS60_9HYPH</name>
<protein>
    <submittedName>
        <fullName evidence="1">Uncharacterized protein</fullName>
    </submittedName>
</protein>
<keyword evidence="2" id="KW-1185">Reference proteome</keyword>
<proteinExistence type="predicted"/>
<dbReference type="AlphaFoldDB" id="A0A330HS60"/>
<sequence>MIICDVFVSNWPATYDDCYRYGAMDHRHEDDRHDPISVFDLEALREALRQTLRDNGAEAAEWSEPAKCLFEERW</sequence>
<evidence type="ECO:0000313" key="2">
    <source>
        <dbReference type="Proteomes" id="UP000251558"/>
    </source>
</evidence>
<dbReference type="EMBL" id="QMBP01000003">
    <property type="protein sequence ID" value="RAZ91225.1"/>
    <property type="molecule type" value="Genomic_DNA"/>
</dbReference>
<dbReference type="Proteomes" id="UP000251558">
    <property type="component" value="Unassembled WGS sequence"/>
</dbReference>
<dbReference type="RefSeq" id="WP_112096858.1">
    <property type="nucleotide sequence ID" value="NZ_QMBP01000003.1"/>
</dbReference>
<evidence type="ECO:0000313" key="1">
    <source>
        <dbReference type="EMBL" id="RAZ91225.1"/>
    </source>
</evidence>
<organism evidence="1 2">
    <name type="scientific">Mesorhizobium hawassense</name>
    <dbReference type="NCBI Taxonomy" id="1209954"/>
    <lineage>
        <taxon>Bacteria</taxon>
        <taxon>Pseudomonadati</taxon>
        <taxon>Pseudomonadota</taxon>
        <taxon>Alphaproteobacteria</taxon>
        <taxon>Hyphomicrobiales</taxon>
        <taxon>Phyllobacteriaceae</taxon>
        <taxon>Mesorhizobium</taxon>
    </lineage>
</organism>